<organism evidence="1 2">
    <name type="scientific">Dorcoceras hygrometricum</name>
    <dbReference type="NCBI Taxonomy" id="472368"/>
    <lineage>
        <taxon>Eukaryota</taxon>
        <taxon>Viridiplantae</taxon>
        <taxon>Streptophyta</taxon>
        <taxon>Embryophyta</taxon>
        <taxon>Tracheophyta</taxon>
        <taxon>Spermatophyta</taxon>
        <taxon>Magnoliopsida</taxon>
        <taxon>eudicotyledons</taxon>
        <taxon>Gunneridae</taxon>
        <taxon>Pentapetalae</taxon>
        <taxon>asterids</taxon>
        <taxon>lamiids</taxon>
        <taxon>Lamiales</taxon>
        <taxon>Gesneriaceae</taxon>
        <taxon>Didymocarpoideae</taxon>
        <taxon>Trichosporeae</taxon>
        <taxon>Loxocarpinae</taxon>
        <taxon>Dorcoceras</taxon>
    </lineage>
</organism>
<evidence type="ECO:0000313" key="2">
    <source>
        <dbReference type="Proteomes" id="UP000250235"/>
    </source>
</evidence>
<name>A0A2Z7C4X9_9LAMI</name>
<keyword evidence="2" id="KW-1185">Reference proteome</keyword>
<accession>A0A2Z7C4X9</accession>
<protein>
    <submittedName>
        <fullName evidence="1">Uncharacterized protein</fullName>
    </submittedName>
</protein>
<dbReference type="AlphaFoldDB" id="A0A2Z7C4X9"/>
<gene>
    <name evidence="1" type="ORF">F511_28601</name>
</gene>
<evidence type="ECO:0000313" key="1">
    <source>
        <dbReference type="EMBL" id="KZV41569.1"/>
    </source>
</evidence>
<sequence length="159" mass="17463">MLQNTTLLCQSSTTAGTAWELKSIKTSHNLAQIWTSTPYCLRSELNLVLNINAGIPSCSSYASNQVAKLVTVKRTKQYELSVTSLAPNNGGNRRKFGEIVLGEEGILTSESSGYSQLAQLLRIRLHNTPLCITVNDVILTNQNDVAELQQLEQISLLLE</sequence>
<proteinExistence type="predicted"/>
<dbReference type="Proteomes" id="UP000250235">
    <property type="component" value="Unassembled WGS sequence"/>
</dbReference>
<reference evidence="1 2" key="1">
    <citation type="journal article" date="2015" name="Proc. Natl. Acad. Sci. U.S.A.">
        <title>The resurrection genome of Boea hygrometrica: A blueprint for survival of dehydration.</title>
        <authorList>
            <person name="Xiao L."/>
            <person name="Yang G."/>
            <person name="Zhang L."/>
            <person name="Yang X."/>
            <person name="Zhao S."/>
            <person name="Ji Z."/>
            <person name="Zhou Q."/>
            <person name="Hu M."/>
            <person name="Wang Y."/>
            <person name="Chen M."/>
            <person name="Xu Y."/>
            <person name="Jin H."/>
            <person name="Xiao X."/>
            <person name="Hu G."/>
            <person name="Bao F."/>
            <person name="Hu Y."/>
            <person name="Wan P."/>
            <person name="Li L."/>
            <person name="Deng X."/>
            <person name="Kuang T."/>
            <person name="Xiang C."/>
            <person name="Zhu J.K."/>
            <person name="Oliver M.J."/>
            <person name="He Y."/>
        </authorList>
    </citation>
    <scope>NUCLEOTIDE SEQUENCE [LARGE SCALE GENOMIC DNA]</scope>
    <source>
        <strain evidence="2">cv. XS01</strain>
    </source>
</reference>
<dbReference type="EMBL" id="KQ999421">
    <property type="protein sequence ID" value="KZV41569.1"/>
    <property type="molecule type" value="Genomic_DNA"/>
</dbReference>